<accession>A0A9J6RH48</accession>
<dbReference type="Gene3D" id="3.30.110.170">
    <property type="entry name" value="Protein of unknown function (DUF541), domain 1"/>
    <property type="match status" value="1"/>
</dbReference>
<dbReference type="Pfam" id="PF04402">
    <property type="entry name" value="SIMPL"/>
    <property type="match status" value="1"/>
</dbReference>
<protein>
    <submittedName>
        <fullName evidence="1">SIMPL domain-containing protein</fullName>
    </submittedName>
</protein>
<dbReference type="PANTHER" id="PTHR34387">
    <property type="entry name" value="SLR1258 PROTEIN"/>
    <property type="match status" value="1"/>
</dbReference>
<reference evidence="1 2" key="1">
    <citation type="submission" date="2022-12" db="EMBL/GenBank/DDBJ databases">
        <title>Dasania phycosphaerae sp. nov., isolated from particulate material of the south coast of Korea.</title>
        <authorList>
            <person name="Jiang Y."/>
        </authorList>
    </citation>
    <scope>NUCLEOTIDE SEQUENCE [LARGE SCALE GENOMIC DNA]</scope>
    <source>
        <strain evidence="1 2">GY-19</strain>
    </source>
</reference>
<dbReference type="AlphaFoldDB" id="A0A9J6RH48"/>
<dbReference type="InterPro" id="IPR052022">
    <property type="entry name" value="26kDa_periplasmic_antigen"/>
</dbReference>
<keyword evidence="2" id="KW-1185">Reference proteome</keyword>
<dbReference type="Gene3D" id="3.30.70.2970">
    <property type="entry name" value="Protein of unknown function (DUF541), domain 2"/>
    <property type="match status" value="1"/>
</dbReference>
<dbReference type="EMBL" id="JAPTGG010000001">
    <property type="protein sequence ID" value="MCZ0863771.1"/>
    <property type="molecule type" value="Genomic_DNA"/>
</dbReference>
<dbReference type="InterPro" id="IPR007497">
    <property type="entry name" value="SIMPL/DUF541"/>
</dbReference>
<name>A0A9J6RH48_9GAMM</name>
<dbReference type="PANTHER" id="PTHR34387:SF1">
    <property type="entry name" value="PERIPLASMIC IMMUNOGENIC PROTEIN"/>
    <property type="match status" value="1"/>
</dbReference>
<sequence length="229" mass="26035">MKTLILTIGLCISSFSYSNFEIDKPYISLSGSGYVEAYPDYAEISISISKLSKSLQASKQHVDEVSLAVLNSLSQFNISHEDINASTIYAAPKYKWHEGEQIYLGEQVGRNITITLRDLNYYSPLINSLLKNRISELEHIDYKFSNITQLRKDALEIAIQNIQEKAKVIAKQFNKSISTIQKISEQQNHRERQHLAMSLDSPMGKSNSLFIINKQKIHNTIYAVFLIGE</sequence>
<evidence type="ECO:0000313" key="2">
    <source>
        <dbReference type="Proteomes" id="UP001069090"/>
    </source>
</evidence>
<dbReference type="Proteomes" id="UP001069090">
    <property type="component" value="Unassembled WGS sequence"/>
</dbReference>
<dbReference type="RefSeq" id="WP_258329915.1">
    <property type="nucleotide sequence ID" value="NZ_JAPTGG010000001.1"/>
</dbReference>
<comment type="caution">
    <text evidence="1">The sequence shown here is derived from an EMBL/GenBank/DDBJ whole genome shotgun (WGS) entry which is preliminary data.</text>
</comment>
<gene>
    <name evidence="1" type="ORF">O0V09_01080</name>
</gene>
<organism evidence="1 2">
    <name type="scientific">Dasania phycosphaerae</name>
    <dbReference type="NCBI Taxonomy" id="2950436"/>
    <lineage>
        <taxon>Bacteria</taxon>
        <taxon>Pseudomonadati</taxon>
        <taxon>Pseudomonadota</taxon>
        <taxon>Gammaproteobacteria</taxon>
        <taxon>Cellvibrionales</taxon>
        <taxon>Spongiibacteraceae</taxon>
        <taxon>Dasania</taxon>
    </lineage>
</organism>
<evidence type="ECO:0000313" key="1">
    <source>
        <dbReference type="EMBL" id="MCZ0863771.1"/>
    </source>
</evidence>
<dbReference type="GO" id="GO:0006974">
    <property type="term" value="P:DNA damage response"/>
    <property type="evidence" value="ECO:0007669"/>
    <property type="project" value="TreeGrafter"/>
</dbReference>
<proteinExistence type="predicted"/>